<dbReference type="Proteomes" id="UP000030185">
    <property type="component" value="Unassembled WGS sequence"/>
</dbReference>
<accession>A0A098LGS5</accession>
<dbReference type="SMART" id="SM00849">
    <property type="entry name" value="Lactamase_B"/>
    <property type="match status" value="1"/>
</dbReference>
<dbReference type="InterPro" id="IPR036866">
    <property type="entry name" value="RibonucZ/Hydroxyglut_hydro"/>
</dbReference>
<dbReference type="RefSeq" id="WP_045465688.1">
    <property type="nucleotide sequence ID" value="NZ_BBLT01000007.1"/>
</dbReference>
<gene>
    <name evidence="2" type="ORF">MYP_3409</name>
</gene>
<evidence type="ECO:0000313" key="3">
    <source>
        <dbReference type="Proteomes" id="UP000030185"/>
    </source>
</evidence>
<evidence type="ECO:0000313" key="2">
    <source>
        <dbReference type="EMBL" id="GAL86180.1"/>
    </source>
</evidence>
<proteinExistence type="predicted"/>
<dbReference type="eggNOG" id="COG1234">
    <property type="taxonomic scope" value="Bacteria"/>
</dbReference>
<dbReference type="PANTHER" id="PTHR46018:SF7">
    <property type="entry name" value="RIBONUCLEASE Z"/>
    <property type="match status" value="1"/>
</dbReference>
<evidence type="ECO:0000259" key="1">
    <source>
        <dbReference type="SMART" id="SM00849"/>
    </source>
</evidence>
<organism evidence="2 3">
    <name type="scientific">Sporocytophaga myxococcoides</name>
    <dbReference type="NCBI Taxonomy" id="153721"/>
    <lineage>
        <taxon>Bacteria</taxon>
        <taxon>Pseudomonadati</taxon>
        <taxon>Bacteroidota</taxon>
        <taxon>Cytophagia</taxon>
        <taxon>Cytophagales</taxon>
        <taxon>Cytophagaceae</taxon>
        <taxon>Sporocytophaga</taxon>
    </lineage>
</organism>
<keyword evidence="3" id="KW-1185">Reference proteome</keyword>
<dbReference type="AlphaFoldDB" id="A0A098LGS5"/>
<protein>
    <recommendedName>
        <fullName evidence="1">Metallo-beta-lactamase domain-containing protein</fullName>
    </recommendedName>
</protein>
<name>A0A098LGS5_9BACT</name>
<feature type="domain" description="Metallo-beta-lactamase" evidence="1">
    <location>
        <begin position="21"/>
        <end position="222"/>
    </location>
</feature>
<dbReference type="STRING" id="153721.MYP_3409"/>
<comment type="caution">
    <text evidence="2">The sequence shown here is derived from an EMBL/GenBank/DDBJ whole genome shotgun (WGS) entry which is preliminary data.</text>
</comment>
<dbReference type="CDD" id="cd07740">
    <property type="entry name" value="metallo-hydrolase-like_MBL-fold"/>
    <property type="match status" value="1"/>
</dbReference>
<dbReference type="InterPro" id="IPR001279">
    <property type="entry name" value="Metallo-B-lactamas"/>
</dbReference>
<dbReference type="OrthoDB" id="9800940at2"/>
<dbReference type="Pfam" id="PF23023">
    <property type="entry name" value="Anti-Pycsar_Apyc1"/>
    <property type="match status" value="1"/>
</dbReference>
<dbReference type="EMBL" id="BBLT01000007">
    <property type="protein sequence ID" value="GAL86180.1"/>
    <property type="molecule type" value="Genomic_DNA"/>
</dbReference>
<sequence>MTNGKLTVIGSGDAFCSDGRFNSCYYVEWGDKNILLDCGPTSLAAIRKCYLDPMAVDIIVISHLHGDHIAGIPFLVLEADKADKRKKPLTIITPPDGERRIKEVSALLYPDAISMFQNLDIRFVQYNKNEALEIEGFRMKFFEVSHNPLVNPHGFRIEKDSKILGYSGDTGWTDNLYQIADNADLFICECNFYEKETLTHLNYKKIIAEQQNLKAKRMLLTHFGKESLAHYSKIEGEKAEDGKCIAF</sequence>
<dbReference type="GO" id="GO:0042781">
    <property type="term" value="F:3'-tRNA processing endoribonuclease activity"/>
    <property type="evidence" value="ECO:0007669"/>
    <property type="project" value="TreeGrafter"/>
</dbReference>
<reference evidence="2 3" key="1">
    <citation type="submission" date="2014-09" db="EMBL/GenBank/DDBJ databases">
        <title>Sporocytophaga myxococcoides PG-01 genome sequencing.</title>
        <authorList>
            <person name="Liu L."/>
            <person name="Gao P.J."/>
            <person name="Chen G.J."/>
            <person name="Wang L.S."/>
        </authorList>
    </citation>
    <scope>NUCLEOTIDE SEQUENCE [LARGE SCALE GENOMIC DNA]</scope>
    <source>
        <strain evidence="2 3">PG-01</strain>
    </source>
</reference>
<dbReference type="SUPFAM" id="SSF56281">
    <property type="entry name" value="Metallo-hydrolase/oxidoreductase"/>
    <property type="match status" value="1"/>
</dbReference>
<dbReference type="PANTHER" id="PTHR46018">
    <property type="entry name" value="ZINC PHOSPHODIESTERASE ELAC PROTEIN 1"/>
    <property type="match status" value="1"/>
</dbReference>
<dbReference type="Gene3D" id="3.60.15.10">
    <property type="entry name" value="Ribonuclease Z/Hydroxyacylglutathione hydrolase-like"/>
    <property type="match status" value="1"/>
</dbReference>